<dbReference type="GO" id="GO:0005524">
    <property type="term" value="F:ATP binding"/>
    <property type="evidence" value="ECO:0007669"/>
    <property type="project" value="UniProtKB-KW"/>
</dbReference>
<evidence type="ECO:0000256" key="3">
    <source>
        <dbReference type="ARBA" id="ARBA00022840"/>
    </source>
</evidence>
<reference evidence="6" key="1">
    <citation type="submission" date="2016-10" db="EMBL/GenBank/DDBJ databases">
        <authorList>
            <person name="Varghese N."/>
            <person name="Submissions S."/>
        </authorList>
    </citation>
    <scope>NUCLEOTIDE SEQUENCE [LARGE SCALE GENOMIC DNA]</scope>
    <source>
        <strain evidence="6">Mob M</strain>
    </source>
</reference>
<protein>
    <submittedName>
        <fullName evidence="5">Putative ABC transport system ATP-binding protein</fullName>
    </submittedName>
</protein>
<dbReference type="AlphaFoldDB" id="A0A1I4TUM6"/>
<dbReference type="GO" id="GO:0098796">
    <property type="term" value="C:membrane protein complex"/>
    <property type="evidence" value="ECO:0007669"/>
    <property type="project" value="UniProtKB-ARBA"/>
</dbReference>
<dbReference type="Pfam" id="PF00005">
    <property type="entry name" value="ABC_tran"/>
    <property type="match status" value="1"/>
</dbReference>
<dbReference type="PROSITE" id="PS00211">
    <property type="entry name" value="ABC_TRANSPORTER_1"/>
    <property type="match status" value="1"/>
</dbReference>
<dbReference type="Gene3D" id="3.40.50.300">
    <property type="entry name" value="P-loop containing nucleotide triphosphate hydrolases"/>
    <property type="match status" value="1"/>
</dbReference>
<feature type="domain" description="ABC transporter" evidence="4">
    <location>
        <begin position="15"/>
        <end position="234"/>
    </location>
</feature>
<dbReference type="FunFam" id="3.40.50.300:FF:000032">
    <property type="entry name" value="Export ABC transporter ATP-binding protein"/>
    <property type="match status" value="1"/>
</dbReference>
<dbReference type="InterPro" id="IPR017871">
    <property type="entry name" value="ABC_transporter-like_CS"/>
</dbReference>
<dbReference type="RefSeq" id="WP_091937366.1">
    <property type="nucleotide sequence ID" value="NZ_FOUJ01000005.1"/>
</dbReference>
<evidence type="ECO:0000313" key="6">
    <source>
        <dbReference type="Proteomes" id="UP000198535"/>
    </source>
</evidence>
<gene>
    <name evidence="5" type="ORF">SAMN04488696_2472</name>
</gene>
<dbReference type="InterPro" id="IPR017911">
    <property type="entry name" value="MacB-like_ATP-bd"/>
</dbReference>
<dbReference type="SMART" id="SM00382">
    <property type="entry name" value="AAA"/>
    <property type="match status" value="1"/>
</dbReference>
<dbReference type="PROSITE" id="PS50893">
    <property type="entry name" value="ABC_TRANSPORTER_2"/>
    <property type="match status" value="1"/>
</dbReference>
<dbReference type="InterPro" id="IPR003593">
    <property type="entry name" value="AAA+_ATPase"/>
</dbReference>
<dbReference type="STRING" id="487685.SAMN04488696_2472"/>
<dbReference type="PANTHER" id="PTHR24220">
    <property type="entry name" value="IMPORT ATP-BINDING PROTEIN"/>
    <property type="match status" value="1"/>
</dbReference>
<dbReference type="InterPro" id="IPR027417">
    <property type="entry name" value="P-loop_NTPase"/>
</dbReference>
<sequence length="234" mass="25819">MAGYNEFVPDDANVIDISGLKKSYFLGDMEVPILHGIDLRIKKGEFVAIMGPSGSGKSTLMNMIGCLDRPTDGKVLLMGKDTNVISDNELAELRGFEIGFVFQNFNLIPRLSAYENVMLPTYSNAKKGMDTSTRARDLLKLVGLDDRMGHRPPELSGGQRQRVAIARSLINDPSLILADEPTGNLDSKTSAEIMGIFSDLHKKGRTIVMITHDPEMEQYVDRVVHIMDGYVGNN</sequence>
<dbReference type="SUPFAM" id="SSF52540">
    <property type="entry name" value="P-loop containing nucleoside triphosphate hydrolases"/>
    <property type="match status" value="1"/>
</dbReference>
<dbReference type="InterPro" id="IPR003439">
    <property type="entry name" value="ABC_transporter-like_ATP-bd"/>
</dbReference>
<dbReference type="InterPro" id="IPR015854">
    <property type="entry name" value="ABC_transpr_LolD-like"/>
</dbReference>
<organism evidence="5 6">
    <name type="scientific">Methanolobus profundi</name>
    <dbReference type="NCBI Taxonomy" id="487685"/>
    <lineage>
        <taxon>Archaea</taxon>
        <taxon>Methanobacteriati</taxon>
        <taxon>Methanobacteriota</taxon>
        <taxon>Stenosarchaea group</taxon>
        <taxon>Methanomicrobia</taxon>
        <taxon>Methanosarcinales</taxon>
        <taxon>Methanosarcinaceae</taxon>
        <taxon>Methanolobus</taxon>
    </lineage>
</organism>
<name>A0A1I4TUM6_9EURY</name>
<dbReference type="GO" id="GO:0016887">
    <property type="term" value="F:ATP hydrolysis activity"/>
    <property type="evidence" value="ECO:0007669"/>
    <property type="project" value="InterPro"/>
</dbReference>
<keyword evidence="6" id="KW-1185">Reference proteome</keyword>
<evidence type="ECO:0000259" key="4">
    <source>
        <dbReference type="PROSITE" id="PS50893"/>
    </source>
</evidence>
<dbReference type="PANTHER" id="PTHR24220:SF86">
    <property type="entry name" value="ABC TRANSPORTER ABCH.1"/>
    <property type="match status" value="1"/>
</dbReference>
<dbReference type="OrthoDB" id="31298at2157"/>
<dbReference type="CDD" id="cd03255">
    <property type="entry name" value="ABC_MJ0796_LolCDE_FtsE"/>
    <property type="match status" value="1"/>
</dbReference>
<keyword evidence="3 5" id="KW-0067">ATP-binding</keyword>
<dbReference type="Proteomes" id="UP000198535">
    <property type="component" value="Unassembled WGS sequence"/>
</dbReference>
<accession>A0A1I4TUM6</accession>
<proteinExistence type="predicted"/>
<dbReference type="GO" id="GO:0022857">
    <property type="term" value="F:transmembrane transporter activity"/>
    <property type="evidence" value="ECO:0007669"/>
    <property type="project" value="TreeGrafter"/>
</dbReference>
<dbReference type="EMBL" id="FOUJ01000005">
    <property type="protein sequence ID" value="SFM80476.1"/>
    <property type="molecule type" value="Genomic_DNA"/>
</dbReference>
<keyword evidence="2" id="KW-0547">Nucleotide-binding</keyword>
<evidence type="ECO:0000313" key="5">
    <source>
        <dbReference type="EMBL" id="SFM80476.1"/>
    </source>
</evidence>
<dbReference type="GO" id="GO:0005886">
    <property type="term" value="C:plasma membrane"/>
    <property type="evidence" value="ECO:0007669"/>
    <property type="project" value="TreeGrafter"/>
</dbReference>
<keyword evidence="1" id="KW-0813">Transport</keyword>
<evidence type="ECO:0000256" key="2">
    <source>
        <dbReference type="ARBA" id="ARBA00022741"/>
    </source>
</evidence>
<evidence type="ECO:0000256" key="1">
    <source>
        <dbReference type="ARBA" id="ARBA00022448"/>
    </source>
</evidence>